<comment type="caution">
    <text evidence="3">The sequence shown here is derived from an EMBL/GenBank/DDBJ whole genome shotgun (WGS) entry which is preliminary data.</text>
</comment>
<dbReference type="InterPro" id="IPR030970">
    <property type="entry name" value="ABC_MlaD"/>
</dbReference>
<dbReference type="NCBIfam" id="TIGR04430">
    <property type="entry name" value="OM_asym_MlaD"/>
    <property type="match status" value="1"/>
</dbReference>
<keyword evidence="4" id="KW-1185">Reference proteome</keyword>
<organism evidence="3 4">
    <name type="scientific">Thalassovita mangrovi</name>
    <dbReference type="NCBI Taxonomy" id="2692236"/>
    <lineage>
        <taxon>Bacteria</taxon>
        <taxon>Pseudomonadati</taxon>
        <taxon>Pseudomonadota</taxon>
        <taxon>Alphaproteobacteria</taxon>
        <taxon>Rhodobacterales</taxon>
        <taxon>Roseobacteraceae</taxon>
        <taxon>Thalassovita</taxon>
    </lineage>
</organism>
<dbReference type="InterPro" id="IPR003399">
    <property type="entry name" value="Mce/MlaD"/>
</dbReference>
<dbReference type="EMBL" id="WWEN01000002">
    <property type="protein sequence ID" value="MYM54677.1"/>
    <property type="molecule type" value="Genomic_DNA"/>
</dbReference>
<accession>A0A6L8LF25</accession>
<name>A0A6L8LF25_9RHOB</name>
<dbReference type="Proteomes" id="UP000479043">
    <property type="component" value="Unassembled WGS sequence"/>
</dbReference>
<keyword evidence="1" id="KW-1133">Transmembrane helix</keyword>
<evidence type="ECO:0000313" key="3">
    <source>
        <dbReference type="EMBL" id="MYM54677.1"/>
    </source>
</evidence>
<feature type="transmembrane region" description="Helical" evidence="1">
    <location>
        <begin position="7"/>
        <end position="26"/>
    </location>
</feature>
<evidence type="ECO:0000259" key="2">
    <source>
        <dbReference type="Pfam" id="PF02470"/>
    </source>
</evidence>
<dbReference type="PANTHER" id="PTHR33371">
    <property type="entry name" value="INTERMEMBRANE PHOSPHOLIPID TRANSPORT SYSTEM BINDING PROTEIN MLAD-RELATED"/>
    <property type="match status" value="1"/>
</dbReference>
<dbReference type="RefSeq" id="WP_160972353.1">
    <property type="nucleotide sequence ID" value="NZ_WWEN01000002.1"/>
</dbReference>
<protein>
    <submittedName>
        <fullName evidence="3">Outer membrane lipid asymmetry maintenance protein MlaD</fullName>
    </submittedName>
</protein>
<evidence type="ECO:0000313" key="4">
    <source>
        <dbReference type="Proteomes" id="UP000479043"/>
    </source>
</evidence>
<dbReference type="AlphaFoldDB" id="A0A6L8LF25"/>
<feature type="domain" description="Mce/MlaD" evidence="2">
    <location>
        <begin position="37"/>
        <end position="114"/>
    </location>
</feature>
<keyword evidence="1" id="KW-0812">Transmembrane</keyword>
<gene>
    <name evidence="3" type="primary">mlaD</name>
    <name evidence="3" type="ORF">GR167_05125</name>
</gene>
<dbReference type="GO" id="GO:0015914">
    <property type="term" value="P:phospholipid transport"/>
    <property type="evidence" value="ECO:0007669"/>
    <property type="project" value="InterPro"/>
</dbReference>
<dbReference type="Pfam" id="PF02470">
    <property type="entry name" value="MlaD"/>
    <property type="match status" value="1"/>
</dbReference>
<sequence length="154" mass="15729">MSENKTEVVVGGAVLAVAIGFVIYAGQVTGFTERSTGYPLSASFRSLEGVTVGTDVRLAGVKIGTVTGIELNPQTFRADTTFSVRNGIDIPDDSAVAVSSEGLLGGNFVEIVPGGSPFNFGPGDEIEDTQGSVSLVSLLMKFVSSSGSSSDSAQ</sequence>
<proteinExistence type="predicted"/>
<dbReference type="PANTHER" id="PTHR33371:SF4">
    <property type="entry name" value="INTERMEMBRANE PHOSPHOLIPID TRANSPORT SYSTEM BINDING PROTEIN MLAD"/>
    <property type="match status" value="1"/>
</dbReference>
<dbReference type="InterPro" id="IPR052336">
    <property type="entry name" value="MlaD_Phospholipid_Transporter"/>
</dbReference>
<keyword evidence="1" id="KW-0472">Membrane</keyword>
<evidence type="ECO:0000256" key="1">
    <source>
        <dbReference type="SAM" id="Phobius"/>
    </source>
</evidence>
<reference evidence="3 4" key="1">
    <citation type="submission" date="2020-01" db="EMBL/GenBank/DDBJ databases">
        <authorList>
            <person name="Chen S."/>
        </authorList>
    </citation>
    <scope>NUCLEOTIDE SEQUENCE [LARGE SCALE GENOMIC DNA]</scope>
    <source>
        <strain evidence="3 4">GS-10</strain>
    </source>
</reference>